<evidence type="ECO:0000313" key="2">
    <source>
        <dbReference type="Proteomes" id="UP001154420"/>
    </source>
</evidence>
<dbReference type="EMBL" id="QZDT01000003">
    <property type="protein sequence ID" value="NBJ91624.1"/>
    <property type="molecule type" value="Genomic_DNA"/>
</dbReference>
<dbReference type="Proteomes" id="UP001154420">
    <property type="component" value="Unassembled WGS sequence"/>
</dbReference>
<proteinExistence type="predicted"/>
<organism evidence="1 2">
    <name type="scientific">Parablautia muri</name>
    <dbReference type="NCBI Taxonomy" id="2320879"/>
    <lineage>
        <taxon>Bacteria</taxon>
        <taxon>Bacillati</taxon>
        <taxon>Bacillota</taxon>
        <taxon>Clostridia</taxon>
        <taxon>Lachnospirales</taxon>
        <taxon>Lachnospiraceae</taxon>
        <taxon>Parablautia</taxon>
    </lineage>
</organism>
<comment type="caution">
    <text evidence="1">The sequence shown here is derived from an EMBL/GenBank/DDBJ whole genome shotgun (WGS) entry which is preliminary data.</text>
</comment>
<dbReference type="RefSeq" id="WP_160558714.1">
    <property type="nucleotide sequence ID" value="NZ_QZDT01000003.1"/>
</dbReference>
<reference evidence="1" key="1">
    <citation type="submission" date="2018-09" db="EMBL/GenBank/DDBJ databases">
        <title>Murine metabolic-syndrome-specific gut microbial biobank.</title>
        <authorList>
            <person name="Liu C."/>
        </authorList>
    </citation>
    <scope>NUCLEOTIDE SEQUENCE</scope>
    <source>
        <strain evidence="1">D42-62</strain>
    </source>
</reference>
<evidence type="ECO:0000313" key="1">
    <source>
        <dbReference type="EMBL" id="NBJ91624.1"/>
    </source>
</evidence>
<dbReference type="OrthoDB" id="1666833at2"/>
<keyword evidence="2" id="KW-1185">Reference proteome</keyword>
<accession>A0A9X5BCS6</accession>
<gene>
    <name evidence="1" type="ORF">D5281_03215</name>
</gene>
<protein>
    <submittedName>
        <fullName evidence="1">Uncharacterized protein</fullName>
    </submittedName>
</protein>
<name>A0A9X5BCS6_9FIRM</name>
<sequence>MNNYEELANAIILQAVRDYRDALGMLAKNPNSISANRDKSDCERFFLGKWFSELTKIDGKQLMHKLQREAEQS</sequence>
<dbReference type="AlphaFoldDB" id="A0A9X5BCS6"/>